<sequence>MLVTPKSSGIWFHCYQAGLERSRLS</sequence>
<reference evidence="1" key="2">
    <citation type="journal article" date="2015" name="Fish Shellfish Immunol.">
        <title>Early steps in the European eel (Anguilla anguilla)-Vibrio vulnificus interaction in the gills: Role of the RtxA13 toxin.</title>
        <authorList>
            <person name="Callol A."/>
            <person name="Pajuelo D."/>
            <person name="Ebbesson L."/>
            <person name="Teles M."/>
            <person name="MacKenzie S."/>
            <person name="Amaro C."/>
        </authorList>
    </citation>
    <scope>NUCLEOTIDE SEQUENCE</scope>
</reference>
<organism evidence="1">
    <name type="scientific">Anguilla anguilla</name>
    <name type="common">European freshwater eel</name>
    <name type="synonym">Muraena anguilla</name>
    <dbReference type="NCBI Taxonomy" id="7936"/>
    <lineage>
        <taxon>Eukaryota</taxon>
        <taxon>Metazoa</taxon>
        <taxon>Chordata</taxon>
        <taxon>Craniata</taxon>
        <taxon>Vertebrata</taxon>
        <taxon>Euteleostomi</taxon>
        <taxon>Actinopterygii</taxon>
        <taxon>Neopterygii</taxon>
        <taxon>Teleostei</taxon>
        <taxon>Anguilliformes</taxon>
        <taxon>Anguillidae</taxon>
        <taxon>Anguilla</taxon>
    </lineage>
</organism>
<name>A0A0E9VIY4_ANGAN</name>
<protein>
    <submittedName>
        <fullName evidence="1">Uncharacterized protein</fullName>
    </submittedName>
</protein>
<dbReference type="EMBL" id="GBXM01030478">
    <property type="protein sequence ID" value="JAH78099.1"/>
    <property type="molecule type" value="Transcribed_RNA"/>
</dbReference>
<accession>A0A0E9VIY4</accession>
<proteinExistence type="predicted"/>
<evidence type="ECO:0000313" key="1">
    <source>
        <dbReference type="EMBL" id="JAH78099.1"/>
    </source>
</evidence>
<dbReference type="AlphaFoldDB" id="A0A0E9VIY4"/>
<reference evidence="1" key="1">
    <citation type="submission" date="2014-11" db="EMBL/GenBank/DDBJ databases">
        <authorList>
            <person name="Amaro Gonzalez C."/>
        </authorList>
    </citation>
    <scope>NUCLEOTIDE SEQUENCE</scope>
</reference>